<sequence>MSGAIRDNAWAETCLEHFGTTSQYLILRVDLAVRPSWIRWDMARDRHAATARTLQSLGQPLSMDGLAADNLLGRLPVHGDVAAAMTASLDSHVMRSMLAAGFLPVLLFTNLIYLPDNGVQKLSSGRWTPHSLNTSNRPTHPTEIYCIGLKCYLKRADNDLFIPFPDCAAIPIGRVNTPPPPACCGTA</sequence>
<dbReference type="EMBL" id="JAFCMP010000079">
    <property type="protein sequence ID" value="KAG5187886.1"/>
    <property type="molecule type" value="Genomic_DNA"/>
</dbReference>
<comment type="caution">
    <text evidence="1">The sequence shown here is derived from an EMBL/GenBank/DDBJ whole genome shotgun (WGS) entry which is preliminary data.</text>
</comment>
<evidence type="ECO:0000313" key="2">
    <source>
        <dbReference type="Proteomes" id="UP000664859"/>
    </source>
</evidence>
<organism evidence="1 2">
    <name type="scientific">Tribonema minus</name>
    <dbReference type="NCBI Taxonomy" id="303371"/>
    <lineage>
        <taxon>Eukaryota</taxon>
        <taxon>Sar</taxon>
        <taxon>Stramenopiles</taxon>
        <taxon>Ochrophyta</taxon>
        <taxon>PX clade</taxon>
        <taxon>Xanthophyceae</taxon>
        <taxon>Tribonematales</taxon>
        <taxon>Tribonemataceae</taxon>
        <taxon>Tribonema</taxon>
    </lineage>
</organism>
<reference evidence="1" key="1">
    <citation type="submission" date="2021-02" db="EMBL/GenBank/DDBJ databases">
        <title>First Annotated Genome of the Yellow-green Alga Tribonema minus.</title>
        <authorList>
            <person name="Mahan K.M."/>
        </authorList>
    </citation>
    <scope>NUCLEOTIDE SEQUENCE</scope>
    <source>
        <strain evidence="1">UTEX B ZZ1240</strain>
    </source>
</reference>
<dbReference type="Proteomes" id="UP000664859">
    <property type="component" value="Unassembled WGS sequence"/>
</dbReference>
<dbReference type="AlphaFoldDB" id="A0A836CLM2"/>
<evidence type="ECO:0000313" key="1">
    <source>
        <dbReference type="EMBL" id="KAG5187886.1"/>
    </source>
</evidence>
<accession>A0A836CLM2</accession>
<name>A0A836CLM2_9STRA</name>
<proteinExistence type="predicted"/>
<protein>
    <submittedName>
        <fullName evidence="1">Uncharacterized protein</fullName>
    </submittedName>
</protein>
<gene>
    <name evidence="1" type="ORF">JKP88DRAFT_275848</name>
</gene>
<keyword evidence="2" id="KW-1185">Reference proteome</keyword>